<keyword evidence="2" id="KW-1185">Reference proteome</keyword>
<reference evidence="2" key="1">
    <citation type="submission" date="2016-10" db="EMBL/GenBank/DDBJ databases">
        <authorList>
            <person name="Varghese N."/>
            <person name="Submissions S."/>
        </authorList>
    </citation>
    <scope>NUCLEOTIDE SEQUENCE [LARGE SCALE GENOMIC DNA]</scope>
    <source>
        <strain evidence="2">CGMCC 1.10119</strain>
    </source>
</reference>
<dbReference type="OrthoDB" id="335678at2157"/>
<accession>A0A1G9WCU5</accession>
<dbReference type="AlphaFoldDB" id="A0A1G9WCU5"/>
<organism evidence="1 2">
    <name type="scientific">Halogranum gelatinilyticum</name>
    <dbReference type="NCBI Taxonomy" id="660521"/>
    <lineage>
        <taxon>Archaea</taxon>
        <taxon>Methanobacteriati</taxon>
        <taxon>Methanobacteriota</taxon>
        <taxon>Stenosarchaea group</taxon>
        <taxon>Halobacteria</taxon>
        <taxon>Halobacteriales</taxon>
        <taxon>Haloferacaceae</taxon>
    </lineage>
</organism>
<dbReference type="Proteomes" id="UP000199451">
    <property type="component" value="Unassembled WGS sequence"/>
</dbReference>
<name>A0A1G9WCU5_9EURY</name>
<dbReference type="RefSeq" id="WP_089698188.1">
    <property type="nucleotide sequence ID" value="NZ_FNHL01000003.1"/>
</dbReference>
<evidence type="ECO:0008006" key="3">
    <source>
        <dbReference type="Google" id="ProtNLM"/>
    </source>
</evidence>
<sequence>MSKSSRGKRVRHLGPDWTVQQVAKRSLSGDETEPCSQCGTPVVLREPHHRVDVARDVDLMGRRLRSEHQQLTFCDADCADDWLGR</sequence>
<evidence type="ECO:0000313" key="2">
    <source>
        <dbReference type="Proteomes" id="UP000199451"/>
    </source>
</evidence>
<protein>
    <recommendedName>
        <fullName evidence="3">Small CPxCG-related zinc finger protein</fullName>
    </recommendedName>
</protein>
<gene>
    <name evidence="1" type="ORF">SAMN04487949_2700</name>
</gene>
<proteinExistence type="predicted"/>
<dbReference type="EMBL" id="FNHL01000003">
    <property type="protein sequence ID" value="SDM82083.1"/>
    <property type="molecule type" value="Genomic_DNA"/>
</dbReference>
<evidence type="ECO:0000313" key="1">
    <source>
        <dbReference type="EMBL" id="SDM82083.1"/>
    </source>
</evidence>
<dbReference type="STRING" id="660521.SAMN04487949_2700"/>